<protein>
    <submittedName>
        <fullName evidence="4">Uncharacterized protein</fullName>
    </submittedName>
</protein>
<accession>A0A0B8NBF3</accession>
<dbReference type="Proteomes" id="UP000037179">
    <property type="component" value="Unassembled WGS sequence"/>
</dbReference>
<evidence type="ECO:0000256" key="1">
    <source>
        <dbReference type="SAM" id="MobiDB-lite"/>
    </source>
</evidence>
<reference evidence="5" key="1">
    <citation type="submission" date="2015-07" db="EMBL/GenBank/DDBJ databases">
        <title>Nocardia seriolae U-1 whole genome shotgun sequence.</title>
        <authorList>
            <person name="Imajoh M."/>
            <person name="Fukumoto Y."/>
            <person name="Sukeda M."/>
            <person name="Yamane J."/>
            <person name="Yamasaki K."/>
            <person name="Shimizu M."/>
            <person name="Ohnishi K."/>
            <person name="Oshima S."/>
        </authorList>
    </citation>
    <scope>NUCLEOTIDE SEQUENCE [LARGE SCALE GENOMIC DNA]</scope>
    <source>
        <strain evidence="5">U-1</strain>
    </source>
</reference>
<keyword evidence="2" id="KW-0732">Signal</keyword>
<sequence length="156" mass="14647">MSSISRRIGAGVAGLAATAAVAVLAAPQAAATVDSVSISGSAPYTINTGYTLTANLSGAGIGLLVYWSDNGKSLTPAGKVPWPVGYSSIDWTPTTAGQHLLTASQGGNTKTIAVTVSDPSQPGGGTGAGGTGGGNTGSAGSALGGLLGGLTGSAGS</sequence>
<reference evidence="3 6" key="3">
    <citation type="submission" date="2016-10" db="EMBL/GenBank/DDBJ databases">
        <title>Genome sequence of Nocardia seriolae strain EM150506, isolated from Anguila japonica.</title>
        <authorList>
            <person name="Han H.-J."/>
        </authorList>
    </citation>
    <scope>NUCLEOTIDE SEQUENCE [LARGE SCALE GENOMIC DNA]</scope>
    <source>
        <strain evidence="3 6">EM150506</strain>
    </source>
</reference>
<organism evidence="4 5">
    <name type="scientific">Nocardia seriolae</name>
    <dbReference type="NCBI Taxonomy" id="37332"/>
    <lineage>
        <taxon>Bacteria</taxon>
        <taxon>Bacillati</taxon>
        <taxon>Actinomycetota</taxon>
        <taxon>Actinomycetes</taxon>
        <taxon>Mycobacteriales</taxon>
        <taxon>Nocardiaceae</taxon>
        <taxon>Nocardia</taxon>
    </lineage>
</organism>
<dbReference type="PROSITE" id="PS51318">
    <property type="entry name" value="TAT"/>
    <property type="match status" value="1"/>
</dbReference>
<evidence type="ECO:0000313" key="5">
    <source>
        <dbReference type="Proteomes" id="UP000037179"/>
    </source>
</evidence>
<evidence type="ECO:0000313" key="6">
    <source>
        <dbReference type="Proteomes" id="UP000180166"/>
    </source>
</evidence>
<proteinExistence type="predicted"/>
<dbReference type="EMBL" id="CP017839">
    <property type="protein sequence ID" value="APA94240.1"/>
    <property type="molecule type" value="Genomic_DNA"/>
</dbReference>
<gene>
    <name evidence="3" type="ORF">NS506_00153</name>
    <name evidence="4" type="ORF">NSK11_contig00047-0020</name>
</gene>
<feature type="region of interest" description="Disordered" evidence="1">
    <location>
        <begin position="116"/>
        <end position="138"/>
    </location>
</feature>
<dbReference type="KEGG" id="nsr:NS506_00153"/>
<feature type="compositionally biased region" description="Gly residues" evidence="1">
    <location>
        <begin position="122"/>
        <end position="138"/>
    </location>
</feature>
<dbReference type="Proteomes" id="UP000180166">
    <property type="component" value="Chromosome"/>
</dbReference>
<dbReference type="AlphaFoldDB" id="A0A0B8NBF3"/>
<keyword evidence="5" id="KW-1185">Reference proteome</keyword>
<evidence type="ECO:0000256" key="2">
    <source>
        <dbReference type="SAM" id="SignalP"/>
    </source>
</evidence>
<feature type="chain" id="PRO_5011846925" evidence="2">
    <location>
        <begin position="26"/>
        <end position="156"/>
    </location>
</feature>
<feature type="signal peptide" evidence="2">
    <location>
        <begin position="1"/>
        <end position="25"/>
    </location>
</feature>
<evidence type="ECO:0000313" key="3">
    <source>
        <dbReference type="EMBL" id="APA94240.1"/>
    </source>
</evidence>
<reference evidence="4 5" key="2">
    <citation type="journal article" date="2016" name="Genome Announc.">
        <title>Draft Genome Sequence of Erythromycin- and Oxytetracycline-Sensitive Nocardia seriolae Strain U-1 (NBRC 110359).</title>
        <authorList>
            <person name="Imajoh M."/>
            <person name="Sukeda M."/>
            <person name="Shimizu M."/>
            <person name="Yamane J."/>
            <person name="Ohnishi K."/>
            <person name="Oshima S."/>
        </authorList>
    </citation>
    <scope>NUCLEOTIDE SEQUENCE [LARGE SCALE GENOMIC DNA]</scope>
    <source>
        <strain evidence="4 5">U-1</strain>
    </source>
</reference>
<evidence type="ECO:0000313" key="4">
    <source>
        <dbReference type="EMBL" id="GAP28987.1"/>
    </source>
</evidence>
<name>A0A0B8NBF3_9NOCA</name>
<dbReference type="GeneID" id="93371957"/>
<dbReference type="EMBL" id="BBYQ01000047">
    <property type="protein sequence ID" value="GAP28987.1"/>
    <property type="molecule type" value="Genomic_DNA"/>
</dbReference>
<dbReference type="OrthoDB" id="4571099at2"/>
<dbReference type="RefSeq" id="WP_033087813.1">
    <property type="nucleotide sequence ID" value="NZ_AP017900.1"/>
</dbReference>
<dbReference type="InterPro" id="IPR006311">
    <property type="entry name" value="TAT_signal"/>
</dbReference>